<dbReference type="Proteomes" id="UP000265719">
    <property type="component" value="Chromosome"/>
</dbReference>
<dbReference type="InterPro" id="IPR051814">
    <property type="entry name" value="NAD(P)H-dep_FMN_reductase"/>
</dbReference>
<dbReference type="Pfam" id="PF03358">
    <property type="entry name" value="FMN_red"/>
    <property type="match status" value="1"/>
</dbReference>
<evidence type="ECO:0000313" key="2">
    <source>
        <dbReference type="Proteomes" id="UP000265719"/>
    </source>
</evidence>
<dbReference type="SUPFAM" id="SSF52218">
    <property type="entry name" value="Flavoproteins"/>
    <property type="match status" value="1"/>
</dbReference>
<gene>
    <name evidence="1" type="ORF">NI17_015160</name>
</gene>
<protein>
    <submittedName>
        <fullName evidence="1">NAD(P)H-dependent oxidoreductase</fullName>
    </submittedName>
</protein>
<dbReference type="AlphaFoldDB" id="A0A399G0F7"/>
<dbReference type="KEGG" id="thao:NI17_015160"/>
<sequence length="172" mass="17694">MTRFTVLVAAPRTRSALRAAAVHTADAIAAHTAVTAHIDVIDLAELGPALLADTVEDGVADALAAIAGSDVLIVATPQVHGSYTGLLKVFLDRLPELGLSHVIALPFAVVDDLRNGHNIEGDLRVLLSDLGAWVAEPGLLLSGAELAQPLSVIDAWAEVAAPALRQALAVAV</sequence>
<dbReference type="PANTHER" id="PTHR43408">
    <property type="entry name" value="FMN REDUCTASE (NADPH)"/>
    <property type="match status" value="1"/>
</dbReference>
<dbReference type="GO" id="GO:0016491">
    <property type="term" value="F:oxidoreductase activity"/>
    <property type="evidence" value="ECO:0007669"/>
    <property type="project" value="InterPro"/>
</dbReference>
<keyword evidence="2" id="KW-1185">Reference proteome</keyword>
<dbReference type="InterPro" id="IPR029039">
    <property type="entry name" value="Flavoprotein-like_sf"/>
</dbReference>
<reference evidence="1" key="1">
    <citation type="submission" date="2020-10" db="EMBL/GenBank/DDBJ databases">
        <title>De novo genome project of the cellulose decomposer Thermobifida halotolerans type strain.</title>
        <authorList>
            <person name="Nagy I."/>
            <person name="Horvath B."/>
            <person name="Kukolya J."/>
            <person name="Nagy I."/>
            <person name="Orsini M."/>
        </authorList>
    </citation>
    <scope>NUCLEOTIDE SEQUENCE</scope>
    <source>
        <strain evidence="1">DSM 44931</strain>
    </source>
</reference>
<dbReference type="EMBL" id="CP063196">
    <property type="protein sequence ID" value="UOE18181.1"/>
    <property type="molecule type" value="Genomic_DNA"/>
</dbReference>
<dbReference type="OrthoDB" id="1643408at2"/>
<organism evidence="1 2">
    <name type="scientific">Thermobifida halotolerans</name>
    <dbReference type="NCBI Taxonomy" id="483545"/>
    <lineage>
        <taxon>Bacteria</taxon>
        <taxon>Bacillati</taxon>
        <taxon>Actinomycetota</taxon>
        <taxon>Actinomycetes</taxon>
        <taxon>Streptosporangiales</taxon>
        <taxon>Nocardiopsidaceae</taxon>
        <taxon>Thermobifida</taxon>
    </lineage>
</organism>
<dbReference type="Gene3D" id="3.40.50.360">
    <property type="match status" value="1"/>
</dbReference>
<name>A0A399G0F7_9ACTN</name>
<proteinExistence type="predicted"/>
<dbReference type="InterPro" id="IPR005025">
    <property type="entry name" value="FMN_Rdtase-like_dom"/>
</dbReference>
<evidence type="ECO:0000313" key="1">
    <source>
        <dbReference type="EMBL" id="UOE18181.1"/>
    </source>
</evidence>
<accession>A0A399G0F7</accession>
<dbReference type="RefSeq" id="WP_068692166.1">
    <property type="nucleotide sequence ID" value="NZ_CP063196.1"/>
</dbReference>
<dbReference type="PANTHER" id="PTHR43408:SF2">
    <property type="entry name" value="FMN REDUCTASE (NADPH)"/>
    <property type="match status" value="1"/>
</dbReference>